<dbReference type="HOGENOM" id="CLU_2677819_0_0_1"/>
<proteinExistence type="predicted"/>
<name>A0A0D0D0T9_9AGAM</name>
<sequence>PFQISSTISLDSLCITVAEKLGQFPGLVQLQYILESYNLRITFMLIQSDEELILFMQWIGLLIIPQCLETRNIST</sequence>
<reference evidence="1 2" key="1">
    <citation type="submission" date="2014-04" db="EMBL/GenBank/DDBJ databases">
        <authorList>
            <consortium name="DOE Joint Genome Institute"/>
            <person name="Kuo A."/>
            <person name="Kohler A."/>
            <person name="Jargeat P."/>
            <person name="Nagy L.G."/>
            <person name="Floudas D."/>
            <person name="Copeland A."/>
            <person name="Barry K.W."/>
            <person name="Cichocki N."/>
            <person name="Veneault-Fourrey C."/>
            <person name="LaButti K."/>
            <person name="Lindquist E.A."/>
            <person name="Lipzen A."/>
            <person name="Lundell T."/>
            <person name="Morin E."/>
            <person name="Murat C."/>
            <person name="Sun H."/>
            <person name="Tunlid A."/>
            <person name="Henrissat B."/>
            <person name="Grigoriev I.V."/>
            <person name="Hibbett D.S."/>
            <person name="Martin F."/>
            <person name="Nordberg H.P."/>
            <person name="Cantor M.N."/>
            <person name="Hua S.X."/>
        </authorList>
    </citation>
    <scope>NUCLEOTIDE SEQUENCE [LARGE SCALE GENOMIC DNA]</scope>
    <source>
        <strain evidence="1 2">Ve08.2h10</strain>
    </source>
</reference>
<dbReference type="InParanoid" id="A0A0D0D0T9"/>
<dbReference type="AlphaFoldDB" id="A0A0D0D0T9"/>
<dbReference type="Proteomes" id="UP000054538">
    <property type="component" value="Unassembled WGS sequence"/>
</dbReference>
<accession>A0A0D0D0T9</accession>
<evidence type="ECO:0000313" key="1">
    <source>
        <dbReference type="EMBL" id="KIK77171.1"/>
    </source>
</evidence>
<protein>
    <submittedName>
        <fullName evidence="1">Uncharacterized protein</fullName>
    </submittedName>
</protein>
<keyword evidence="2" id="KW-1185">Reference proteome</keyword>
<reference evidence="2" key="2">
    <citation type="submission" date="2015-01" db="EMBL/GenBank/DDBJ databases">
        <title>Evolutionary Origins and Diversification of the Mycorrhizal Mutualists.</title>
        <authorList>
            <consortium name="DOE Joint Genome Institute"/>
            <consortium name="Mycorrhizal Genomics Consortium"/>
            <person name="Kohler A."/>
            <person name="Kuo A."/>
            <person name="Nagy L.G."/>
            <person name="Floudas D."/>
            <person name="Copeland A."/>
            <person name="Barry K.W."/>
            <person name="Cichocki N."/>
            <person name="Veneault-Fourrey C."/>
            <person name="LaButti K."/>
            <person name="Lindquist E.A."/>
            <person name="Lipzen A."/>
            <person name="Lundell T."/>
            <person name="Morin E."/>
            <person name="Murat C."/>
            <person name="Riley R."/>
            <person name="Ohm R."/>
            <person name="Sun H."/>
            <person name="Tunlid A."/>
            <person name="Henrissat B."/>
            <person name="Grigoriev I.V."/>
            <person name="Hibbett D.S."/>
            <person name="Martin F."/>
        </authorList>
    </citation>
    <scope>NUCLEOTIDE SEQUENCE [LARGE SCALE GENOMIC DNA]</scope>
    <source>
        <strain evidence="2">Ve08.2h10</strain>
    </source>
</reference>
<organism evidence="1 2">
    <name type="scientific">Paxillus rubicundulus Ve08.2h10</name>
    <dbReference type="NCBI Taxonomy" id="930991"/>
    <lineage>
        <taxon>Eukaryota</taxon>
        <taxon>Fungi</taxon>
        <taxon>Dikarya</taxon>
        <taxon>Basidiomycota</taxon>
        <taxon>Agaricomycotina</taxon>
        <taxon>Agaricomycetes</taxon>
        <taxon>Agaricomycetidae</taxon>
        <taxon>Boletales</taxon>
        <taxon>Paxilineae</taxon>
        <taxon>Paxillaceae</taxon>
        <taxon>Paxillus</taxon>
    </lineage>
</organism>
<gene>
    <name evidence="1" type="ORF">PAXRUDRAFT_167625</name>
</gene>
<feature type="non-terminal residue" evidence="1">
    <location>
        <position position="1"/>
    </location>
</feature>
<dbReference type="EMBL" id="KN827101">
    <property type="protein sequence ID" value="KIK77171.1"/>
    <property type="molecule type" value="Genomic_DNA"/>
</dbReference>
<evidence type="ECO:0000313" key="2">
    <source>
        <dbReference type="Proteomes" id="UP000054538"/>
    </source>
</evidence>